<feature type="compositionally biased region" description="Polar residues" evidence="1">
    <location>
        <begin position="1966"/>
        <end position="1976"/>
    </location>
</feature>
<feature type="region of interest" description="Disordered" evidence="1">
    <location>
        <begin position="1331"/>
        <end position="1374"/>
    </location>
</feature>
<name>A0A078ATV5_STYLE</name>
<feature type="compositionally biased region" description="Low complexity" evidence="1">
    <location>
        <begin position="1794"/>
        <end position="1811"/>
    </location>
</feature>
<protein>
    <submittedName>
        <fullName evidence="2">Uncharacterized protein</fullName>
    </submittedName>
</protein>
<feature type="compositionally biased region" description="Polar residues" evidence="1">
    <location>
        <begin position="45"/>
        <end position="83"/>
    </location>
</feature>
<feature type="region of interest" description="Disordered" evidence="1">
    <location>
        <begin position="366"/>
        <end position="415"/>
    </location>
</feature>
<dbReference type="InParanoid" id="A0A078ATV5"/>
<feature type="region of interest" description="Disordered" evidence="1">
    <location>
        <begin position="1"/>
        <end position="83"/>
    </location>
</feature>
<dbReference type="EMBL" id="CCKQ01013047">
    <property type="protein sequence ID" value="CDW84667.1"/>
    <property type="molecule type" value="Genomic_DNA"/>
</dbReference>
<evidence type="ECO:0000256" key="1">
    <source>
        <dbReference type="SAM" id="MobiDB-lite"/>
    </source>
</evidence>
<feature type="compositionally biased region" description="Low complexity" evidence="1">
    <location>
        <begin position="1915"/>
        <end position="1926"/>
    </location>
</feature>
<feature type="region of interest" description="Disordered" evidence="1">
    <location>
        <begin position="846"/>
        <end position="866"/>
    </location>
</feature>
<proteinExistence type="predicted"/>
<feature type="compositionally biased region" description="Basic and acidic residues" evidence="1">
    <location>
        <begin position="1928"/>
        <end position="1943"/>
    </location>
</feature>
<sequence length="1976" mass="227349">MNINSQKTSSKRPSVESQMSQKNSTQFSFLGDKRYSANNEGVHPSQKSEMSSATSLKGQGDNQNPLSKSSQLQIGQHGAGSNSKKQMIVVQNNAQKNNVLNNKKYSLDDRSENYIMQLQEFTHEGALEFQQRKFSQATDVAATEKSITPAYSHNQPFNNRFSPFYFHQDNSQSIDHQVKPHRIEIVEETPHSARQNSNKNGSQQLVIPMSHFRQHNNSQIPLPQQPGQMYPSPQMFNPFAVPHFGDNPLVNNSSFHSQVSNASFAQIHQNSMNIQHMQNSFSLPSYNNSLVLPGHQKTNSQHYQAQSSCILNQADNNSCHSSFGISQMSQQLPCQCTACLQAQMAYLQQLLIQQQQLYLQQAMNNDQANESMHSQNSNKNNTSLYNHPKPQNLEKHKSIRSGSNSIPSNDESSIPDEIYSMQSQDQDDEIHDLDREQKILRDQQELQSHYEKFMQQELLEQEEILQRQNTGYPYELNINPNPQENILKKNYIELPLGEIPEMKESFYEDQSRYTNSSMSKKFGHSQFGAGGMTTDYNQLQRSSCKKSSRMDSIRTITRLSMSGEKENLDIYDTIPIDPFISRNPQSSLHLRNFSHQNPAQNASQQLEPQLFNQYGTVVTPNKQRQLSGSNWGTSINKDVSGGIPYQVQTNLASGQHHRHNSSFIQNQQLLQVFNQQQMQTSNNPLNMTDLFPFNKSQISNDNQLLSSSKDDMISQVNDQFQMDEQQEVQQFVQEFQNNQKTMMMVQQPSAQTQSQLHVYKTTETQQSRQSDMQPEIQEFEEELDQQFKSFQNNPSFQQVVIYETSFDRQEDIGKRRELSSSMKNQSYEKDKTDKLIQYILENEPYQHSGRNSKRGEGQQQQRQAISLSQRNLESSLKKCDGPFKTVDSDLRIGNFDEYFYPVSVVPFMLYNQSSAEENENQKENMNPVSEKSSRDTIKSSKTDQPFKQQKCSNINEQQQYYHQNSNMFDMQKEEPEVYRVQTLLKKPNADKGSATKPRIDYVYKDNRSKSVEPKNGRIFQKYNAFKTVSNALTKPIREQKQFTNSRGQSNGAANNAIKTQRWSSQPSNNRKSLNSENKRLSLQQNVLKPINIQNNVKNTSRPRQQHQQQTQLIKSMIKPTNSDAQSKLQIQQAVSYRLSAQSQRGKNIKQQSRQPRQMTNRQSMATPIAARKQESIFTKLANQNLTGKKSKIEKSSKKQTAITIPQALSTPTNNYYLRAQTQSKKFQKTLFEMSELPSNENIQRSISVKRQQNQLIVSLPKRKSSVQSNESAQNDLFNLIKSREKANRRSIENVSVQRNIDSLKKERIAAQVIQTDEKIIFKKKPIKYLQMTRQSQSSTKKHQFKDLLSSRSRSSKPYTSRNSQLQEQKLNDPKTLLNSIKNTALSFKLIAEKQKSRPLFSSRSPPQKKAVQQAQSQLPVSIKNQKVMQHKISNYVLETPDIRKQKLSNPSEIQITEESVNQPIQSQPATERNSMYKNPFHNSNMASYRESFFIPGQQHSKKVSSSFARDSPDQKLQYASVYQKIISSQVEEEDCINESLQEIDEDSDKNEIEFILSENHKSLNLNEINDIQQTSELQNKINQYYKLKEVSDKQHSIQLEQDRFQYQQHVIQHQIPAILHNSVDNETIGNRELQQILNQLEQSNRSRATTVQNFTSFNTLDQQEFMSFNSQTNVQQPKSAMDTVEKRKKGIVQEPIIQQLPQPAQTLPMNQPTLHKGLDSGTNLIETPISKEISASNSERGTSKQYSSDPKRNSSFSRGDVYQSPSIKKKSNAFNNEKQNFCLPNALFFNSTAQSKNQRNSVNRRSVNNRKPITQYNQIFKQTSSKNGRQSSDIDVLRESTDNSPQLTNNDYTNPYASSMQNSKNESSIIIRSFGIDQVTAGEDTSKSFHKRANIPKYKKNDLNYMSTRDKTNQSHKSSSNSQLSSYKADDEQDCQRTTDQAKYRNLKLSQDEKNFLRERCEQHRQSSSSKTQKYK</sequence>
<feature type="compositionally biased region" description="Polar residues" evidence="1">
    <location>
        <begin position="1356"/>
        <end position="1368"/>
    </location>
</feature>
<feature type="region of interest" description="Disordered" evidence="1">
    <location>
        <begin position="1041"/>
        <end position="1076"/>
    </location>
</feature>
<feature type="compositionally biased region" description="Polar residues" evidence="1">
    <location>
        <begin position="1"/>
        <end position="28"/>
    </location>
</feature>
<feature type="compositionally biased region" description="Polar residues" evidence="1">
    <location>
        <begin position="366"/>
        <end position="385"/>
    </location>
</feature>
<dbReference type="Proteomes" id="UP000039865">
    <property type="component" value="Unassembled WGS sequence"/>
</dbReference>
<feature type="region of interest" description="Disordered" evidence="1">
    <location>
        <begin position="1900"/>
        <end position="1976"/>
    </location>
</feature>
<feature type="compositionally biased region" description="Basic and acidic residues" evidence="1">
    <location>
        <begin position="931"/>
        <end position="941"/>
    </location>
</feature>
<feature type="compositionally biased region" description="Polar residues" evidence="1">
    <location>
        <begin position="1733"/>
        <end position="1757"/>
    </location>
</feature>
<feature type="region of interest" description="Disordered" evidence="1">
    <location>
        <begin position="915"/>
        <end position="950"/>
    </location>
</feature>
<feature type="region of interest" description="Disordered" evidence="1">
    <location>
        <begin position="1731"/>
        <end position="1764"/>
    </location>
</feature>
<evidence type="ECO:0000313" key="2">
    <source>
        <dbReference type="EMBL" id="CDW84667.1"/>
    </source>
</evidence>
<gene>
    <name evidence="2" type="primary">Contig4684.g5008</name>
    <name evidence="2" type="ORF">STYLEM_13733</name>
</gene>
<feature type="compositionally biased region" description="Basic and acidic residues" evidence="1">
    <location>
        <begin position="1950"/>
        <end position="1965"/>
    </location>
</feature>
<organism evidence="2 3">
    <name type="scientific">Stylonychia lemnae</name>
    <name type="common">Ciliate</name>
    <dbReference type="NCBI Taxonomy" id="5949"/>
    <lineage>
        <taxon>Eukaryota</taxon>
        <taxon>Sar</taxon>
        <taxon>Alveolata</taxon>
        <taxon>Ciliophora</taxon>
        <taxon>Intramacronucleata</taxon>
        <taxon>Spirotrichea</taxon>
        <taxon>Stichotrichia</taxon>
        <taxon>Sporadotrichida</taxon>
        <taxon>Oxytrichidae</taxon>
        <taxon>Stylonychinae</taxon>
        <taxon>Stylonychia</taxon>
    </lineage>
</organism>
<feature type="region of interest" description="Disordered" evidence="1">
    <location>
        <begin position="1793"/>
        <end position="1864"/>
    </location>
</feature>
<accession>A0A078ATV5</accession>
<feature type="compositionally biased region" description="Polar residues" evidence="1">
    <location>
        <begin position="1812"/>
        <end position="1833"/>
    </location>
</feature>
<feature type="region of interest" description="Disordered" evidence="1">
    <location>
        <begin position="1459"/>
        <end position="1478"/>
    </location>
</feature>
<feature type="region of interest" description="Disordered" evidence="1">
    <location>
        <begin position="1140"/>
        <end position="1162"/>
    </location>
</feature>
<reference evidence="2 3" key="1">
    <citation type="submission" date="2014-06" db="EMBL/GenBank/DDBJ databases">
        <authorList>
            <person name="Swart Estienne"/>
        </authorList>
    </citation>
    <scope>NUCLEOTIDE SEQUENCE [LARGE SCALE GENOMIC DNA]</scope>
    <source>
        <strain evidence="2 3">130c</strain>
    </source>
</reference>
<feature type="compositionally biased region" description="Polar residues" evidence="1">
    <location>
        <begin position="400"/>
        <end position="412"/>
    </location>
</feature>
<evidence type="ECO:0000313" key="3">
    <source>
        <dbReference type="Proteomes" id="UP000039865"/>
    </source>
</evidence>
<feature type="compositionally biased region" description="Polar residues" evidence="1">
    <location>
        <begin position="1842"/>
        <end position="1864"/>
    </location>
</feature>
<keyword evidence="3" id="KW-1185">Reference proteome</keyword>